<name>A0A0F9C8C2_9ZZZZ</name>
<accession>A0A0F9C8C2</accession>
<evidence type="ECO:0000313" key="1">
    <source>
        <dbReference type="EMBL" id="KKL45633.1"/>
    </source>
</evidence>
<organism evidence="1">
    <name type="scientific">marine sediment metagenome</name>
    <dbReference type="NCBI Taxonomy" id="412755"/>
    <lineage>
        <taxon>unclassified sequences</taxon>
        <taxon>metagenomes</taxon>
        <taxon>ecological metagenomes</taxon>
    </lineage>
</organism>
<feature type="non-terminal residue" evidence="1">
    <location>
        <position position="1"/>
    </location>
</feature>
<proteinExistence type="predicted"/>
<reference evidence="1" key="1">
    <citation type="journal article" date="2015" name="Nature">
        <title>Complex archaea that bridge the gap between prokaryotes and eukaryotes.</title>
        <authorList>
            <person name="Spang A."/>
            <person name="Saw J.H."/>
            <person name="Jorgensen S.L."/>
            <person name="Zaremba-Niedzwiedzka K."/>
            <person name="Martijn J."/>
            <person name="Lind A.E."/>
            <person name="van Eijk R."/>
            <person name="Schleper C."/>
            <person name="Guy L."/>
            <person name="Ettema T.J."/>
        </authorList>
    </citation>
    <scope>NUCLEOTIDE SEQUENCE</scope>
</reference>
<dbReference type="AlphaFoldDB" id="A0A0F9C8C2"/>
<dbReference type="EMBL" id="LAZR01034318">
    <property type="protein sequence ID" value="KKL45633.1"/>
    <property type="molecule type" value="Genomic_DNA"/>
</dbReference>
<comment type="caution">
    <text evidence="1">The sequence shown here is derived from an EMBL/GenBank/DDBJ whole genome shotgun (WGS) entry which is preliminary data.</text>
</comment>
<sequence>SGEVKFADYTLPGGQNYREVMLTLPLEKPQKYTRDQLIFDPGMSDYEQRGLFWIVHAKGSDGRAMQTFQIPRKKYPTSEAAIDYIIETKKPEDAHEGQFTGGHFDQPNVLAHFRIDDREGPNGEKILFVEEIQSDWHQAGRKRGYRDEQLSEQQTLDLLDESGYEAKYNGTNWVVTSKDGSLVPNKLGGGEAKNQFAGNLSQVAGMVLGRQDLMPFRQERQVPDAPFKGNAWAELSMKRLIRMAAEGGYDQLAWTTGEQQAERYDLSDKIDSIEVTKREVEGYGIGRTVDLQIPDGGVINIDINEMEIKLKKDFGEAQQKITDFLNS</sequence>
<gene>
    <name evidence="1" type="ORF">LCGC14_2353680</name>
</gene>
<protein>
    <submittedName>
        <fullName evidence="1">Uncharacterized protein</fullName>
    </submittedName>
</protein>